<dbReference type="InterPro" id="IPR003593">
    <property type="entry name" value="AAA+_ATPase"/>
</dbReference>
<gene>
    <name evidence="6" type="ORF">METZ01_LOCUS173008</name>
</gene>
<dbReference type="SUPFAM" id="SSF52540">
    <property type="entry name" value="P-loop containing nucleoside triphosphate hydrolases"/>
    <property type="match status" value="1"/>
</dbReference>
<feature type="domain" description="RecA family profile 1" evidence="5">
    <location>
        <begin position="43"/>
        <end position="202"/>
    </location>
</feature>
<dbReference type="GO" id="GO:0140664">
    <property type="term" value="F:ATP-dependent DNA damage sensor activity"/>
    <property type="evidence" value="ECO:0007669"/>
    <property type="project" value="InterPro"/>
</dbReference>
<dbReference type="GO" id="GO:0006310">
    <property type="term" value="P:DNA recombination"/>
    <property type="evidence" value="ECO:0007669"/>
    <property type="project" value="UniProtKB-KW"/>
</dbReference>
<dbReference type="PRINTS" id="PR00142">
    <property type="entry name" value="RECA"/>
</dbReference>
<keyword evidence="4" id="KW-0233">DNA recombination</keyword>
<dbReference type="InterPro" id="IPR049428">
    <property type="entry name" value="RecA-like_N"/>
</dbReference>
<dbReference type="InterPro" id="IPR027417">
    <property type="entry name" value="P-loop_NTPase"/>
</dbReference>
<dbReference type="CDD" id="cd00983">
    <property type="entry name" value="RecA"/>
    <property type="match status" value="1"/>
</dbReference>
<comment type="similarity">
    <text evidence="1">Belongs to the RecA family.</text>
</comment>
<evidence type="ECO:0000313" key="6">
    <source>
        <dbReference type="EMBL" id="SVB20154.1"/>
    </source>
</evidence>
<dbReference type="EMBL" id="UINC01032462">
    <property type="protein sequence ID" value="SVB20154.1"/>
    <property type="molecule type" value="Genomic_DNA"/>
</dbReference>
<proteinExistence type="inferred from homology"/>
<evidence type="ECO:0000256" key="3">
    <source>
        <dbReference type="ARBA" id="ARBA00022840"/>
    </source>
</evidence>
<feature type="non-terminal residue" evidence="6">
    <location>
        <position position="218"/>
    </location>
</feature>
<evidence type="ECO:0000256" key="2">
    <source>
        <dbReference type="ARBA" id="ARBA00022741"/>
    </source>
</evidence>
<name>A0A382C2P9_9ZZZZ</name>
<accession>A0A382C2P9</accession>
<dbReference type="InterPro" id="IPR020588">
    <property type="entry name" value="RecA_ATP-bd"/>
</dbReference>
<dbReference type="InterPro" id="IPR013765">
    <property type="entry name" value="DNA_recomb/repair_RecA"/>
</dbReference>
<reference evidence="6" key="1">
    <citation type="submission" date="2018-05" db="EMBL/GenBank/DDBJ databases">
        <authorList>
            <person name="Lanie J.A."/>
            <person name="Ng W.-L."/>
            <person name="Kazmierczak K.M."/>
            <person name="Andrzejewski T.M."/>
            <person name="Davidsen T.M."/>
            <person name="Wayne K.J."/>
            <person name="Tettelin H."/>
            <person name="Glass J.I."/>
            <person name="Rusch D."/>
            <person name="Podicherti R."/>
            <person name="Tsui H.-C.T."/>
            <person name="Winkler M.E."/>
        </authorList>
    </citation>
    <scope>NUCLEOTIDE SEQUENCE</scope>
</reference>
<evidence type="ECO:0000256" key="4">
    <source>
        <dbReference type="ARBA" id="ARBA00023172"/>
    </source>
</evidence>
<evidence type="ECO:0000256" key="1">
    <source>
        <dbReference type="ARBA" id="ARBA00009391"/>
    </source>
</evidence>
<evidence type="ECO:0000259" key="5">
    <source>
        <dbReference type="PROSITE" id="PS50162"/>
    </source>
</evidence>
<sequence>MGKTASKEKTSTGNADLDLAIAGINKKFGDGALMRLGDATKMKVSVISTGSIAVDLALGVGGLPRGRTVEIYGPESSGKTTFCLSVIAEAQRKGGNAVFVDVEHALDPRYAKIVGVDLDNLMISQPESGEDALNITETLIRSAAIDVIVIDSVAALVSRQELDGQMGDTTVGLQARMMSQAMRRLTAAIAKTQCVCIFTNQIREKIGVMFGSPETTPG</sequence>
<dbReference type="Pfam" id="PF00154">
    <property type="entry name" value="RecA_N"/>
    <property type="match status" value="1"/>
</dbReference>
<protein>
    <recommendedName>
        <fullName evidence="5">RecA family profile 1 domain-containing protein</fullName>
    </recommendedName>
</protein>
<dbReference type="GO" id="GO:0006281">
    <property type="term" value="P:DNA repair"/>
    <property type="evidence" value="ECO:0007669"/>
    <property type="project" value="InterPro"/>
</dbReference>
<dbReference type="SMART" id="SM00382">
    <property type="entry name" value="AAA"/>
    <property type="match status" value="1"/>
</dbReference>
<keyword evidence="3" id="KW-0067">ATP-binding</keyword>
<dbReference type="GO" id="GO:0005829">
    <property type="term" value="C:cytosol"/>
    <property type="evidence" value="ECO:0007669"/>
    <property type="project" value="TreeGrafter"/>
</dbReference>
<dbReference type="AlphaFoldDB" id="A0A382C2P9"/>
<dbReference type="PANTHER" id="PTHR45900">
    <property type="entry name" value="RECA"/>
    <property type="match status" value="1"/>
</dbReference>
<organism evidence="6">
    <name type="scientific">marine metagenome</name>
    <dbReference type="NCBI Taxonomy" id="408172"/>
    <lineage>
        <taxon>unclassified sequences</taxon>
        <taxon>metagenomes</taxon>
        <taxon>ecological metagenomes</taxon>
    </lineage>
</organism>
<dbReference type="GO" id="GO:0003697">
    <property type="term" value="F:single-stranded DNA binding"/>
    <property type="evidence" value="ECO:0007669"/>
    <property type="project" value="InterPro"/>
</dbReference>
<dbReference type="GO" id="GO:0005524">
    <property type="term" value="F:ATP binding"/>
    <property type="evidence" value="ECO:0007669"/>
    <property type="project" value="UniProtKB-KW"/>
</dbReference>
<dbReference type="Gene3D" id="3.40.50.300">
    <property type="entry name" value="P-loop containing nucleotide triphosphate hydrolases"/>
    <property type="match status" value="1"/>
</dbReference>
<keyword evidence="2" id="KW-0547">Nucleotide-binding</keyword>
<dbReference type="NCBIfam" id="TIGR02012">
    <property type="entry name" value="tigrfam_recA"/>
    <property type="match status" value="1"/>
</dbReference>
<dbReference type="PROSITE" id="PS50162">
    <property type="entry name" value="RECA_2"/>
    <property type="match status" value="1"/>
</dbReference>
<dbReference type="PANTHER" id="PTHR45900:SF1">
    <property type="entry name" value="MITOCHONDRIAL DNA REPAIR PROTEIN RECA HOMOLOG-RELATED"/>
    <property type="match status" value="1"/>
</dbReference>